<dbReference type="Proteomes" id="UP000254741">
    <property type="component" value="Unassembled WGS sequence"/>
</dbReference>
<evidence type="ECO:0000313" key="1">
    <source>
        <dbReference type="EMBL" id="SUG49887.1"/>
    </source>
</evidence>
<organism evidence="1 2">
    <name type="scientific">Salmonella enterica subsp. arizonae</name>
    <dbReference type="NCBI Taxonomy" id="59203"/>
    <lineage>
        <taxon>Bacteria</taxon>
        <taxon>Pseudomonadati</taxon>
        <taxon>Pseudomonadota</taxon>
        <taxon>Gammaproteobacteria</taxon>
        <taxon>Enterobacterales</taxon>
        <taxon>Enterobacteriaceae</taxon>
        <taxon>Salmonella</taxon>
    </lineage>
</organism>
<gene>
    <name evidence="1" type="ORF">NCTC8297_05242</name>
</gene>
<name>A0A379TGV0_SALER</name>
<sequence>MKPPFASGGYGASKSILSYGLTFFLHVEVEAVGVVTFIGYARHHAELGGIQTAEAVTEVFTWRAVQAEAVAGFVFPLIHGLAQALHNRDAFSAKLLAVVQVFAAEQRVNGFMDTNVAQRDGRTTIF</sequence>
<evidence type="ECO:0000313" key="2">
    <source>
        <dbReference type="Proteomes" id="UP000254741"/>
    </source>
</evidence>
<proteinExistence type="predicted"/>
<protein>
    <submittedName>
        <fullName evidence="1">Uncharacterized protein</fullName>
    </submittedName>
</protein>
<dbReference type="EMBL" id="UGXG01000002">
    <property type="protein sequence ID" value="SUG49887.1"/>
    <property type="molecule type" value="Genomic_DNA"/>
</dbReference>
<reference evidence="1 2" key="1">
    <citation type="submission" date="2018-06" db="EMBL/GenBank/DDBJ databases">
        <authorList>
            <consortium name="Pathogen Informatics"/>
            <person name="Doyle S."/>
        </authorList>
    </citation>
    <scope>NUCLEOTIDE SEQUENCE [LARGE SCALE GENOMIC DNA]</scope>
    <source>
        <strain evidence="1 2">NCTC8297</strain>
    </source>
</reference>
<accession>A0A379TGV0</accession>
<dbReference type="AlphaFoldDB" id="A0A379TGV0"/>